<feature type="chain" id="PRO_5045968749" evidence="1">
    <location>
        <begin position="19"/>
        <end position="257"/>
    </location>
</feature>
<proteinExistence type="predicted"/>
<keyword evidence="4" id="KW-1185">Reference proteome</keyword>
<dbReference type="RefSeq" id="WP_386804769.1">
    <property type="nucleotide sequence ID" value="NZ_JBHTMU010000028.1"/>
</dbReference>
<organism evidence="3 4">
    <name type="scientific">Litorisediminicola beolgyonensis</name>
    <dbReference type="NCBI Taxonomy" id="1173614"/>
    <lineage>
        <taxon>Bacteria</taxon>
        <taxon>Pseudomonadati</taxon>
        <taxon>Pseudomonadota</taxon>
        <taxon>Alphaproteobacteria</taxon>
        <taxon>Rhodobacterales</taxon>
        <taxon>Paracoccaceae</taxon>
        <taxon>Litorisediminicola</taxon>
    </lineage>
</organism>
<sequence length="257" mass="28943">MRPFIILLFSLLPMTALAQSAQEIANRASAAFYYAGNDGRANVSMKITGKGGNRARDMVILRRTTGGVNGKQQFYVHFSRPADVNDTSFLVWKNPRASDDRWLYLPALDVVRRIASSDERTSFVGSHFFYEDVSGRSPTEDNHTLIETTGDFFVLESTPKSRSGVEFAKYRMWIHRGTYLPTKAEYYNRSGALYRTFEALKVQTIQGVPTITQARMTDKAMGGSTTISYSRVKYNVGLPGDVFSERSLRAAPERFLQ</sequence>
<evidence type="ECO:0000313" key="4">
    <source>
        <dbReference type="Proteomes" id="UP001597135"/>
    </source>
</evidence>
<evidence type="ECO:0000259" key="2">
    <source>
        <dbReference type="Pfam" id="PF17131"/>
    </source>
</evidence>
<name>A0ABW3ZKH2_9RHOB</name>
<dbReference type="Gene3D" id="2.50.20.10">
    <property type="entry name" value="Lipoprotein localisation LolA/LolB/LppX"/>
    <property type="match status" value="1"/>
</dbReference>
<comment type="caution">
    <text evidence="3">The sequence shown here is derived from an EMBL/GenBank/DDBJ whole genome shotgun (WGS) entry which is preliminary data.</text>
</comment>
<feature type="signal peptide" evidence="1">
    <location>
        <begin position="1"/>
        <end position="18"/>
    </location>
</feature>
<accession>A0ABW3ZKH2</accession>
<protein>
    <submittedName>
        <fullName evidence="3">Outer membrane lipoprotein-sorting protein</fullName>
    </submittedName>
</protein>
<keyword evidence="3" id="KW-0449">Lipoprotein</keyword>
<evidence type="ECO:0000256" key="1">
    <source>
        <dbReference type="SAM" id="SignalP"/>
    </source>
</evidence>
<dbReference type="CDD" id="cd16329">
    <property type="entry name" value="LolA_like"/>
    <property type="match status" value="1"/>
</dbReference>
<dbReference type="InterPro" id="IPR033399">
    <property type="entry name" value="TP_0789-like"/>
</dbReference>
<evidence type="ECO:0000313" key="3">
    <source>
        <dbReference type="EMBL" id="MFD1343641.1"/>
    </source>
</evidence>
<dbReference type="Pfam" id="PF17131">
    <property type="entry name" value="LolA_like"/>
    <property type="match status" value="1"/>
</dbReference>
<keyword evidence="1" id="KW-0732">Signal</keyword>
<dbReference type="EMBL" id="JBHTMU010000028">
    <property type="protein sequence ID" value="MFD1343641.1"/>
    <property type="molecule type" value="Genomic_DNA"/>
</dbReference>
<reference evidence="4" key="1">
    <citation type="journal article" date="2019" name="Int. J. Syst. Evol. Microbiol.">
        <title>The Global Catalogue of Microorganisms (GCM) 10K type strain sequencing project: providing services to taxonomists for standard genome sequencing and annotation.</title>
        <authorList>
            <consortium name="The Broad Institute Genomics Platform"/>
            <consortium name="The Broad Institute Genome Sequencing Center for Infectious Disease"/>
            <person name="Wu L."/>
            <person name="Ma J."/>
        </authorList>
    </citation>
    <scope>NUCLEOTIDE SEQUENCE [LARGE SCALE GENOMIC DNA]</scope>
    <source>
        <strain evidence="4">CCUG 62953</strain>
    </source>
</reference>
<dbReference type="Proteomes" id="UP001597135">
    <property type="component" value="Unassembled WGS sequence"/>
</dbReference>
<gene>
    <name evidence="3" type="ORF">ACFQ4E_14515</name>
</gene>
<feature type="domain" description="Uncharacterized protein TP-0789" evidence="2">
    <location>
        <begin position="70"/>
        <end position="249"/>
    </location>
</feature>